<proteinExistence type="predicted"/>
<feature type="transmembrane region" description="Helical" evidence="1">
    <location>
        <begin position="150"/>
        <end position="168"/>
    </location>
</feature>
<dbReference type="OrthoDB" id="9799271at2"/>
<dbReference type="Proteomes" id="UP000254808">
    <property type="component" value="Chromosome"/>
</dbReference>
<keyword evidence="3" id="KW-1185">Reference proteome</keyword>
<sequence>MPEMNAEHHPTEKRIWRFSYIRVLVFILIITGYIFALRPGRALITEHIVYPVAAEYASAEAGRFHLPESTKSVTFTLYERVDESWAERIYSTPWGFYFILPLLFFCFIAHYKPYLFVHVLFQMIFGIVAILSYLWGISLTDVMMHVYRMVTYYLTPGASFIIIFAAVFQQSFMQSRKT</sequence>
<name>A0A345UQ06_9BACT</name>
<gene>
    <name evidence="2" type="ORF">CYPRO_3326</name>
</gene>
<accession>A0A345UQ06</accession>
<feature type="transmembrane region" description="Helical" evidence="1">
    <location>
        <begin position="118"/>
        <end position="138"/>
    </location>
</feature>
<keyword evidence="1" id="KW-0472">Membrane</keyword>
<dbReference type="EMBL" id="CP027806">
    <property type="protein sequence ID" value="AXJ02558.1"/>
    <property type="molecule type" value="Genomic_DNA"/>
</dbReference>
<keyword evidence="1" id="KW-1133">Transmembrane helix</keyword>
<organism evidence="2 3">
    <name type="scientific">Cyclonatronum proteinivorum</name>
    <dbReference type="NCBI Taxonomy" id="1457365"/>
    <lineage>
        <taxon>Bacteria</taxon>
        <taxon>Pseudomonadati</taxon>
        <taxon>Balneolota</taxon>
        <taxon>Balneolia</taxon>
        <taxon>Balneolales</taxon>
        <taxon>Cyclonatronaceae</taxon>
        <taxon>Cyclonatronum</taxon>
    </lineage>
</organism>
<keyword evidence="1" id="KW-0812">Transmembrane</keyword>
<dbReference type="AlphaFoldDB" id="A0A345UQ06"/>
<feature type="transmembrane region" description="Helical" evidence="1">
    <location>
        <begin position="94"/>
        <end position="111"/>
    </location>
</feature>
<dbReference type="KEGG" id="cprv:CYPRO_3326"/>
<dbReference type="RefSeq" id="WP_124245651.1">
    <property type="nucleotide sequence ID" value="NZ_CP027806.1"/>
</dbReference>
<protein>
    <submittedName>
        <fullName evidence="2">Uncharacterized protein</fullName>
    </submittedName>
</protein>
<reference evidence="2 3" key="1">
    <citation type="submission" date="2018-03" db="EMBL/GenBank/DDBJ databases">
        <title>Phenotypic and genomic properties of Cyclonatronum proteinivorum gen. nov., sp. nov., a haloalkaliphilic bacteroidete from soda lakes possessing Na+-translocating rhodopsin.</title>
        <authorList>
            <person name="Toshchakov S.V."/>
            <person name="Korzhenkov A."/>
            <person name="Samarov N.I."/>
            <person name="Kublanov I.V."/>
            <person name="Muntyan M.S."/>
            <person name="Sorokin D.Y."/>
        </authorList>
    </citation>
    <scope>NUCLEOTIDE SEQUENCE [LARGE SCALE GENOMIC DNA]</scope>
    <source>
        <strain evidence="2 3">Omega</strain>
    </source>
</reference>
<feature type="transmembrane region" description="Helical" evidence="1">
    <location>
        <begin position="20"/>
        <end position="37"/>
    </location>
</feature>
<evidence type="ECO:0000313" key="3">
    <source>
        <dbReference type="Proteomes" id="UP000254808"/>
    </source>
</evidence>
<evidence type="ECO:0000256" key="1">
    <source>
        <dbReference type="SAM" id="Phobius"/>
    </source>
</evidence>
<evidence type="ECO:0000313" key="2">
    <source>
        <dbReference type="EMBL" id="AXJ02558.1"/>
    </source>
</evidence>